<keyword evidence="8" id="KW-1185">Reference proteome</keyword>
<dbReference type="GO" id="GO:0004497">
    <property type="term" value="F:monooxygenase activity"/>
    <property type="evidence" value="ECO:0007669"/>
    <property type="project" value="UniProtKB-KW"/>
</dbReference>
<keyword evidence="2" id="KW-0349">Heme</keyword>
<comment type="caution">
    <text evidence="7">The sequence shown here is derived from an EMBL/GenBank/DDBJ whole genome shotgun (WGS) entry which is preliminary data.</text>
</comment>
<dbReference type="EMBL" id="BMMH01000006">
    <property type="protein sequence ID" value="GGL16644.1"/>
    <property type="molecule type" value="Genomic_DNA"/>
</dbReference>
<evidence type="ECO:0000256" key="5">
    <source>
        <dbReference type="ARBA" id="ARBA00023004"/>
    </source>
</evidence>
<evidence type="ECO:0000313" key="8">
    <source>
        <dbReference type="Proteomes" id="UP000638263"/>
    </source>
</evidence>
<keyword evidence="3" id="KW-0479">Metal-binding</keyword>
<protein>
    <submittedName>
        <fullName evidence="7">Cytochrome P450</fullName>
    </submittedName>
</protein>
<dbReference type="InterPro" id="IPR017972">
    <property type="entry name" value="Cyt_P450_CS"/>
</dbReference>
<reference evidence="7" key="1">
    <citation type="journal article" date="2014" name="Int. J. Syst. Evol. Microbiol.">
        <title>Complete genome sequence of Corynebacterium casei LMG S-19264T (=DSM 44701T), isolated from a smear-ripened cheese.</title>
        <authorList>
            <consortium name="US DOE Joint Genome Institute (JGI-PGF)"/>
            <person name="Walter F."/>
            <person name="Albersmeier A."/>
            <person name="Kalinowski J."/>
            <person name="Ruckert C."/>
        </authorList>
    </citation>
    <scope>NUCLEOTIDE SEQUENCE</scope>
    <source>
        <strain evidence="7">CGMCC 4.3508</strain>
    </source>
</reference>
<evidence type="ECO:0000313" key="7">
    <source>
        <dbReference type="EMBL" id="GGL16644.1"/>
    </source>
</evidence>
<gene>
    <name evidence="7" type="ORF">GCM10011588_34190</name>
</gene>
<reference evidence="7" key="2">
    <citation type="submission" date="2020-09" db="EMBL/GenBank/DDBJ databases">
        <authorList>
            <person name="Sun Q."/>
            <person name="Zhou Y."/>
        </authorList>
    </citation>
    <scope>NUCLEOTIDE SEQUENCE</scope>
    <source>
        <strain evidence="7">CGMCC 4.3508</strain>
    </source>
</reference>
<keyword evidence="4" id="KW-0560">Oxidoreductase</keyword>
<dbReference type="Proteomes" id="UP000638263">
    <property type="component" value="Unassembled WGS sequence"/>
</dbReference>
<evidence type="ECO:0000256" key="2">
    <source>
        <dbReference type="ARBA" id="ARBA00022617"/>
    </source>
</evidence>
<dbReference type="GO" id="GO:0020037">
    <property type="term" value="F:heme binding"/>
    <property type="evidence" value="ECO:0007669"/>
    <property type="project" value="InterPro"/>
</dbReference>
<dbReference type="Gene3D" id="1.10.630.10">
    <property type="entry name" value="Cytochrome P450"/>
    <property type="match status" value="1"/>
</dbReference>
<dbReference type="PANTHER" id="PTHR46696">
    <property type="entry name" value="P450, PUTATIVE (EUROFUNG)-RELATED"/>
    <property type="match status" value="1"/>
</dbReference>
<dbReference type="GO" id="GO:0016705">
    <property type="term" value="F:oxidoreductase activity, acting on paired donors, with incorporation or reduction of molecular oxygen"/>
    <property type="evidence" value="ECO:0007669"/>
    <property type="project" value="InterPro"/>
</dbReference>
<evidence type="ECO:0000256" key="3">
    <source>
        <dbReference type="ARBA" id="ARBA00022723"/>
    </source>
</evidence>
<dbReference type="AlphaFoldDB" id="A0A917VUS9"/>
<dbReference type="InterPro" id="IPR036396">
    <property type="entry name" value="Cyt_P450_sf"/>
</dbReference>
<dbReference type="PANTHER" id="PTHR46696:SF1">
    <property type="entry name" value="CYTOCHROME P450 YJIB-RELATED"/>
    <property type="match status" value="1"/>
</dbReference>
<keyword evidence="5" id="KW-0408">Iron</keyword>
<sequence length="373" mass="39684">MRERFGSLVPVELAPGVPATLVIGYRTALAILNDLDRFPTDARKWETSVPADCPVLPAMQYRPSASRTTGYAHTRLRKVVTAALDEVDLHSVNTIVERLAAPLINTFCTTGSAELATQYSAPIAFAVINDLLGCPPAISEKAAAGVAAIYDGSNAQEGNRAFEEALLELIQFKRATPGTDITTGLLRHGGALDDDEILQQLVLFYGIGVEPVQALITTALFRLLTDERFGGGVIGGALSTRDALDDVLFEDPPTANISFSYPRQPIMLDGGWLPAHQPVVVSIAGCNTDPEIASGDRTGNRAHLAWGAGPHACPATSLGYSIAQCAIDQLLDALPELELAVPADELQWRPGPIQRALVALPVTFQPSPPLPVL</sequence>
<proteinExistence type="inferred from homology"/>
<dbReference type="PRINTS" id="PR00359">
    <property type="entry name" value="BP450"/>
</dbReference>
<organism evidence="7 8">
    <name type="scientific">Nocardia jinanensis</name>
    <dbReference type="NCBI Taxonomy" id="382504"/>
    <lineage>
        <taxon>Bacteria</taxon>
        <taxon>Bacillati</taxon>
        <taxon>Actinomycetota</taxon>
        <taxon>Actinomycetes</taxon>
        <taxon>Mycobacteriales</taxon>
        <taxon>Nocardiaceae</taxon>
        <taxon>Nocardia</taxon>
    </lineage>
</organism>
<accession>A0A917VUS9</accession>
<dbReference type="RefSeq" id="WP_229718833.1">
    <property type="nucleotide sequence ID" value="NZ_BMMH01000006.1"/>
</dbReference>
<dbReference type="PROSITE" id="PS00086">
    <property type="entry name" value="CYTOCHROME_P450"/>
    <property type="match status" value="1"/>
</dbReference>
<name>A0A917VUS9_9NOCA</name>
<evidence type="ECO:0000256" key="1">
    <source>
        <dbReference type="ARBA" id="ARBA00010617"/>
    </source>
</evidence>
<dbReference type="SUPFAM" id="SSF48264">
    <property type="entry name" value="Cytochrome P450"/>
    <property type="match status" value="1"/>
</dbReference>
<comment type="similarity">
    <text evidence="1">Belongs to the cytochrome P450 family.</text>
</comment>
<evidence type="ECO:0000256" key="4">
    <source>
        <dbReference type="ARBA" id="ARBA00023002"/>
    </source>
</evidence>
<dbReference type="InterPro" id="IPR002397">
    <property type="entry name" value="Cyt_P450_B"/>
</dbReference>
<evidence type="ECO:0000256" key="6">
    <source>
        <dbReference type="ARBA" id="ARBA00023033"/>
    </source>
</evidence>
<dbReference type="GO" id="GO:0005506">
    <property type="term" value="F:iron ion binding"/>
    <property type="evidence" value="ECO:0007669"/>
    <property type="project" value="InterPro"/>
</dbReference>
<keyword evidence="6" id="KW-0503">Monooxygenase</keyword>